<dbReference type="KEGG" id="scor:J3U87_27430"/>
<evidence type="ECO:0000256" key="1">
    <source>
        <dbReference type="SAM" id="MobiDB-lite"/>
    </source>
</evidence>
<reference evidence="2" key="1">
    <citation type="submission" date="2021-03" db="EMBL/GenBank/DDBJ databases">
        <title>Acanthopleuribacteraceae sp. M133.</title>
        <authorList>
            <person name="Wang G."/>
        </authorList>
    </citation>
    <scope>NUCLEOTIDE SEQUENCE</scope>
    <source>
        <strain evidence="2">M133</strain>
    </source>
</reference>
<organism evidence="2 3">
    <name type="scientific">Sulfidibacter corallicola</name>
    <dbReference type="NCBI Taxonomy" id="2818388"/>
    <lineage>
        <taxon>Bacteria</taxon>
        <taxon>Pseudomonadati</taxon>
        <taxon>Acidobacteriota</taxon>
        <taxon>Holophagae</taxon>
        <taxon>Acanthopleuribacterales</taxon>
        <taxon>Acanthopleuribacteraceae</taxon>
        <taxon>Sulfidibacter</taxon>
    </lineage>
</organism>
<dbReference type="RefSeq" id="WP_237378969.1">
    <property type="nucleotide sequence ID" value="NZ_CP071793.1"/>
</dbReference>
<evidence type="ECO:0000313" key="3">
    <source>
        <dbReference type="Proteomes" id="UP000663929"/>
    </source>
</evidence>
<proteinExistence type="predicted"/>
<gene>
    <name evidence="2" type="ORF">J3U87_27430</name>
</gene>
<accession>A0A8A4TJF6</accession>
<name>A0A8A4TJF6_SULCO</name>
<feature type="compositionally biased region" description="Pro residues" evidence="1">
    <location>
        <begin position="55"/>
        <end position="65"/>
    </location>
</feature>
<dbReference type="EMBL" id="CP071793">
    <property type="protein sequence ID" value="QTD49334.1"/>
    <property type="molecule type" value="Genomic_DNA"/>
</dbReference>
<dbReference type="AlphaFoldDB" id="A0A8A4TJF6"/>
<sequence length="461" mass="47552">MNTSDPDSVTFTVNGDLLGDPNYTVTLTPISGVATGPTTKPFEVTDVQGQHPKKPPVTPQKPPARPVTAVGPEVTGLRVTGLTAEQLAVTVATPQVSDREGLVYYVAIVTWRQFQIAVSKPVDTVTGLTRSDQRHLDFTLDGRFDGSRNYTLSLATASGPGEDATIGGLGVGMELLLGAPDQVAIESWWADQQLHVSARVTPPAGPWLATGAIIRLNDGTDTPIPGTETGGVGFAQTTTLADAVAGAAYTVSAASARGSDIGPVGGPWPVLSTQPSLQRVTVEANRLSATWGTVSDSGVTGYRLTVAADGIAPIQGLFRGTSGTLLLPAGVSWGETGATAVVVRAVGTMTAGPSSPRVTPITRVPGQRTATWSAGGTVCTLGWEAVTGAADVRYAVDILQGDLGPPGHGDHHPLQGPGRRVECGRRLPLPGPGDGWAECGLGRTLERVDADLDRCSRRTGG</sequence>
<protein>
    <submittedName>
        <fullName evidence="2">Uncharacterized protein</fullName>
    </submittedName>
</protein>
<feature type="region of interest" description="Disordered" evidence="1">
    <location>
        <begin position="46"/>
        <end position="69"/>
    </location>
</feature>
<dbReference type="Proteomes" id="UP000663929">
    <property type="component" value="Chromosome"/>
</dbReference>
<evidence type="ECO:0000313" key="2">
    <source>
        <dbReference type="EMBL" id="QTD49334.1"/>
    </source>
</evidence>
<keyword evidence="3" id="KW-1185">Reference proteome</keyword>